<dbReference type="InterPro" id="IPR001046">
    <property type="entry name" value="NRAMP_fam"/>
</dbReference>
<comment type="subcellular location">
    <subcellularLocation>
        <location evidence="1">Membrane</location>
        <topology evidence="1">Multi-pass membrane protein</topology>
    </subcellularLocation>
</comment>
<dbReference type="GO" id="GO:0005381">
    <property type="term" value="F:iron ion transmembrane transporter activity"/>
    <property type="evidence" value="ECO:0007669"/>
    <property type="project" value="TreeGrafter"/>
</dbReference>
<dbReference type="GO" id="GO:0005886">
    <property type="term" value="C:plasma membrane"/>
    <property type="evidence" value="ECO:0007669"/>
    <property type="project" value="TreeGrafter"/>
</dbReference>
<keyword evidence="8" id="KW-1185">Reference proteome</keyword>
<reference evidence="9" key="1">
    <citation type="submission" date="2022-11" db="UniProtKB">
        <authorList>
            <consortium name="WormBaseParasite"/>
        </authorList>
    </citation>
    <scope>IDENTIFICATION</scope>
</reference>
<keyword evidence="3" id="KW-0813">Transport</keyword>
<dbReference type="GO" id="GO:0015086">
    <property type="term" value="F:cadmium ion transmembrane transporter activity"/>
    <property type="evidence" value="ECO:0007669"/>
    <property type="project" value="TreeGrafter"/>
</dbReference>
<dbReference type="Proteomes" id="UP000887565">
    <property type="component" value="Unplaced"/>
</dbReference>
<evidence type="ECO:0000313" key="9">
    <source>
        <dbReference type="WBParaSite" id="nRc.2.0.1.t27873-RA"/>
    </source>
</evidence>
<feature type="transmembrane region" description="Helical" evidence="7">
    <location>
        <begin position="400"/>
        <end position="423"/>
    </location>
</feature>
<evidence type="ECO:0000313" key="8">
    <source>
        <dbReference type="Proteomes" id="UP000887565"/>
    </source>
</evidence>
<organism evidence="8 9">
    <name type="scientific">Romanomermis culicivorax</name>
    <name type="common">Nematode worm</name>
    <dbReference type="NCBI Taxonomy" id="13658"/>
    <lineage>
        <taxon>Eukaryota</taxon>
        <taxon>Metazoa</taxon>
        <taxon>Ecdysozoa</taxon>
        <taxon>Nematoda</taxon>
        <taxon>Enoplea</taxon>
        <taxon>Dorylaimia</taxon>
        <taxon>Mermithida</taxon>
        <taxon>Mermithoidea</taxon>
        <taxon>Mermithidae</taxon>
        <taxon>Romanomermis</taxon>
    </lineage>
</organism>
<evidence type="ECO:0000256" key="3">
    <source>
        <dbReference type="ARBA" id="ARBA00022448"/>
    </source>
</evidence>
<protein>
    <submittedName>
        <fullName evidence="9">Natural resistance-associated macrophage protein</fullName>
    </submittedName>
</protein>
<dbReference type="GO" id="GO:0010008">
    <property type="term" value="C:endosome membrane"/>
    <property type="evidence" value="ECO:0007669"/>
    <property type="project" value="TreeGrafter"/>
</dbReference>
<dbReference type="OMA" id="EPRETAY"/>
<accession>A0A915JP49</accession>
<feature type="transmembrane region" description="Helical" evidence="7">
    <location>
        <begin position="369"/>
        <end position="388"/>
    </location>
</feature>
<comment type="similarity">
    <text evidence="2">Belongs to the NRAMP family.</text>
</comment>
<name>A0A915JP49_ROMCU</name>
<feature type="transmembrane region" description="Helical" evidence="7">
    <location>
        <begin position="242"/>
        <end position="260"/>
    </location>
</feature>
<keyword evidence="4 7" id="KW-0812">Transmembrane</keyword>
<keyword evidence="6 7" id="KW-0472">Membrane</keyword>
<evidence type="ECO:0000256" key="7">
    <source>
        <dbReference type="SAM" id="Phobius"/>
    </source>
</evidence>
<feature type="transmembrane region" description="Helical" evidence="7">
    <location>
        <begin position="283"/>
        <end position="306"/>
    </location>
</feature>
<dbReference type="AlphaFoldDB" id="A0A915JP49"/>
<dbReference type="NCBIfam" id="TIGR01197">
    <property type="entry name" value="nramp"/>
    <property type="match status" value="1"/>
</dbReference>
<feature type="transmembrane region" description="Helical" evidence="7">
    <location>
        <begin position="327"/>
        <end position="349"/>
    </location>
</feature>
<evidence type="ECO:0000256" key="1">
    <source>
        <dbReference type="ARBA" id="ARBA00004141"/>
    </source>
</evidence>
<dbReference type="Pfam" id="PF01566">
    <property type="entry name" value="Nramp"/>
    <property type="match status" value="2"/>
</dbReference>
<evidence type="ECO:0000256" key="5">
    <source>
        <dbReference type="ARBA" id="ARBA00022989"/>
    </source>
</evidence>
<evidence type="ECO:0000256" key="4">
    <source>
        <dbReference type="ARBA" id="ARBA00022692"/>
    </source>
</evidence>
<sequence>VLFHIPYISSVISNLQAVHKVLPFLRFNRFLRIHQLQIIRHHRKEVMVPPSGATSLKSAISSISAMSTEQNSIGEDEDSRKVLIPDLEDDKSTFSVNWKKLWIFMGPGFLMSIAYLDPGNIESDLRSGSVAGYKLLWVLFLAHLLGLLLQRLSARLGVVSGKHMAEIAFFHYPKIPRIILWMMVEVAIIGSDMQEVIGTAIAIYLLSSAKIPIWVGVIITIIDTITFLFIDRFGVKKLEAFFCFLIAVMALTFGYEYGIVKPNQLEILEGVFVPYCKDCGKEVLLQAVGCVGAVIMPHNLYLHSALVQSRKVDRKRKTAILEANKYFFIESSLALLCSFIINLFVVSVFGTGVNNGFMQLKWQRWKRILFTRSIAIIPTLLVAVFTDVRELTRMNDLLNALMMLQLPFALVPLLTFVSCTRIMHTFRTSL</sequence>
<dbReference type="PANTHER" id="PTHR11706">
    <property type="entry name" value="SOLUTE CARRIER PROTEIN FAMILY 11 MEMBER"/>
    <property type="match status" value="1"/>
</dbReference>
<dbReference type="WBParaSite" id="nRc.2.0.1.t27873-RA">
    <property type="protein sequence ID" value="nRc.2.0.1.t27873-RA"/>
    <property type="gene ID" value="nRc.2.0.1.g27873"/>
</dbReference>
<evidence type="ECO:0000256" key="6">
    <source>
        <dbReference type="ARBA" id="ARBA00023136"/>
    </source>
</evidence>
<evidence type="ECO:0000256" key="2">
    <source>
        <dbReference type="ARBA" id="ARBA00006670"/>
    </source>
</evidence>
<proteinExistence type="inferred from homology"/>
<dbReference type="GO" id="GO:0005384">
    <property type="term" value="F:manganese ion transmembrane transporter activity"/>
    <property type="evidence" value="ECO:0007669"/>
    <property type="project" value="TreeGrafter"/>
</dbReference>
<dbReference type="PANTHER" id="PTHR11706:SF33">
    <property type="entry name" value="NATURAL RESISTANCE-ASSOCIATED MACROPHAGE PROTEIN 2"/>
    <property type="match status" value="1"/>
</dbReference>
<dbReference type="PRINTS" id="PR00447">
    <property type="entry name" value="NATRESASSCMP"/>
</dbReference>
<keyword evidence="5 7" id="KW-1133">Transmembrane helix</keyword>
<dbReference type="NCBIfam" id="NF037982">
    <property type="entry name" value="Nramp_1"/>
    <property type="match status" value="1"/>
</dbReference>